<feature type="transmembrane region" description="Helical" evidence="1">
    <location>
        <begin position="237"/>
        <end position="256"/>
    </location>
</feature>
<keyword evidence="1" id="KW-0472">Membrane</keyword>
<feature type="transmembrane region" description="Helical" evidence="1">
    <location>
        <begin position="312"/>
        <end position="344"/>
    </location>
</feature>
<dbReference type="Proteomes" id="UP000645217">
    <property type="component" value="Unassembled WGS sequence"/>
</dbReference>
<sequence>MTLVRFHQVGFRRDGDEWIVGRVESGDFVAVPHAGVRAIRLLQEGRSVEEAGQRLLEETGVRLDVRGFVAGLTEAGLVAAVDGKETGSPAPPPPTLPGLRAHHVRWTLSPWLHAAMGAVIAAGAITLALNPWAMPDWHDLLWSSQSTLVLLTQIVVGWTLILLHELAHLTTARAAGVPGRIRLGTRLQFLAAQTDVSGIWLAERRVRMTVYLAGMAVDCTICAICAILIVSTGGHPLLPVVMLTALVMVATQFLVFMRNDLYFVLQDVTGCRNLYRDSGSYLRYLLSGRRRHNPLTAMPPAERRVLRWYTPLAVLGTAGCVAVAALVTLPATVALLLRALAVLWRPSSPVALADALVTVSVIVGFQALWARAWWGRHGARVRRLLTASRRDPAGRG</sequence>
<dbReference type="EMBL" id="BMNT01000041">
    <property type="protein sequence ID" value="GGL11143.1"/>
    <property type="molecule type" value="Genomic_DNA"/>
</dbReference>
<keyword evidence="3" id="KW-1185">Reference proteome</keyword>
<keyword evidence="1" id="KW-1133">Transmembrane helix</keyword>
<evidence type="ECO:0000313" key="3">
    <source>
        <dbReference type="Proteomes" id="UP000645217"/>
    </source>
</evidence>
<evidence type="ECO:0008006" key="4">
    <source>
        <dbReference type="Google" id="ProtNLM"/>
    </source>
</evidence>
<reference evidence="2" key="2">
    <citation type="submission" date="2020-09" db="EMBL/GenBank/DDBJ databases">
        <authorList>
            <person name="Sun Q."/>
            <person name="Ohkuma M."/>
        </authorList>
    </citation>
    <scope>NUCLEOTIDE SEQUENCE</scope>
    <source>
        <strain evidence="2">JCM 13064</strain>
    </source>
</reference>
<reference evidence="2" key="1">
    <citation type="journal article" date="2014" name="Int. J. Syst. Evol. Microbiol.">
        <title>Complete genome sequence of Corynebacterium casei LMG S-19264T (=DSM 44701T), isolated from a smear-ripened cheese.</title>
        <authorList>
            <consortium name="US DOE Joint Genome Institute (JGI-PGF)"/>
            <person name="Walter F."/>
            <person name="Albersmeier A."/>
            <person name="Kalinowski J."/>
            <person name="Ruckert C."/>
        </authorList>
    </citation>
    <scope>NUCLEOTIDE SEQUENCE</scope>
    <source>
        <strain evidence="2">JCM 13064</strain>
    </source>
</reference>
<feature type="transmembrane region" description="Helical" evidence="1">
    <location>
        <begin position="210"/>
        <end position="231"/>
    </location>
</feature>
<accession>A0A917RK63</accession>
<name>A0A917RK63_9ACTN</name>
<gene>
    <name evidence="2" type="ORF">GCM10007964_61650</name>
</gene>
<dbReference type="AlphaFoldDB" id="A0A917RK63"/>
<evidence type="ECO:0000256" key="1">
    <source>
        <dbReference type="SAM" id="Phobius"/>
    </source>
</evidence>
<keyword evidence="1" id="KW-0812">Transmembrane</keyword>
<protein>
    <recommendedName>
        <fullName evidence="4">PqqD family protein</fullName>
    </recommendedName>
</protein>
<evidence type="ECO:0000313" key="2">
    <source>
        <dbReference type="EMBL" id="GGL11143.1"/>
    </source>
</evidence>
<feature type="transmembrane region" description="Helical" evidence="1">
    <location>
        <begin position="110"/>
        <end position="129"/>
    </location>
</feature>
<feature type="transmembrane region" description="Helical" evidence="1">
    <location>
        <begin position="350"/>
        <end position="374"/>
    </location>
</feature>
<dbReference type="RefSeq" id="WP_189166576.1">
    <property type="nucleotide sequence ID" value="NZ_BMNT01000041.1"/>
</dbReference>
<proteinExistence type="predicted"/>
<organism evidence="2 3">
    <name type="scientific">Sphaerisporangium melleum</name>
    <dbReference type="NCBI Taxonomy" id="321316"/>
    <lineage>
        <taxon>Bacteria</taxon>
        <taxon>Bacillati</taxon>
        <taxon>Actinomycetota</taxon>
        <taxon>Actinomycetes</taxon>
        <taxon>Streptosporangiales</taxon>
        <taxon>Streptosporangiaceae</taxon>
        <taxon>Sphaerisporangium</taxon>
    </lineage>
</organism>
<feature type="transmembrane region" description="Helical" evidence="1">
    <location>
        <begin position="141"/>
        <end position="163"/>
    </location>
</feature>
<comment type="caution">
    <text evidence="2">The sequence shown here is derived from an EMBL/GenBank/DDBJ whole genome shotgun (WGS) entry which is preliminary data.</text>
</comment>